<protein>
    <submittedName>
        <fullName evidence="1">Uncharacterized protein</fullName>
    </submittedName>
</protein>
<dbReference type="EMBL" id="CM037155">
    <property type="protein sequence ID" value="KAH7847747.1"/>
    <property type="molecule type" value="Genomic_DNA"/>
</dbReference>
<proteinExistence type="predicted"/>
<gene>
    <name evidence="1" type="ORF">Vadar_029852</name>
</gene>
<comment type="caution">
    <text evidence="1">The sequence shown here is derived from an EMBL/GenBank/DDBJ whole genome shotgun (WGS) entry which is preliminary data.</text>
</comment>
<accession>A0ACB7Y383</accession>
<organism evidence="1 2">
    <name type="scientific">Vaccinium darrowii</name>
    <dbReference type="NCBI Taxonomy" id="229202"/>
    <lineage>
        <taxon>Eukaryota</taxon>
        <taxon>Viridiplantae</taxon>
        <taxon>Streptophyta</taxon>
        <taxon>Embryophyta</taxon>
        <taxon>Tracheophyta</taxon>
        <taxon>Spermatophyta</taxon>
        <taxon>Magnoliopsida</taxon>
        <taxon>eudicotyledons</taxon>
        <taxon>Gunneridae</taxon>
        <taxon>Pentapetalae</taxon>
        <taxon>asterids</taxon>
        <taxon>Ericales</taxon>
        <taxon>Ericaceae</taxon>
        <taxon>Vaccinioideae</taxon>
        <taxon>Vaccinieae</taxon>
        <taxon>Vaccinium</taxon>
    </lineage>
</organism>
<dbReference type="Proteomes" id="UP000828048">
    <property type="component" value="Chromosome 5"/>
</dbReference>
<evidence type="ECO:0000313" key="1">
    <source>
        <dbReference type="EMBL" id="KAH7847747.1"/>
    </source>
</evidence>
<evidence type="ECO:0000313" key="2">
    <source>
        <dbReference type="Proteomes" id="UP000828048"/>
    </source>
</evidence>
<sequence length="281" mass="31707">MRLEEDQHNLARWAQDCIRKGIIHQIVDPHLKTQILPNCLKMFVEVAMKCLHDHSKDRPTMDDVVGSLELALATQESLSSCTVEGISSGGADICQIVGAIHVDGADLLVENPGFEQDHTFLSTGPTNLTNTKLVQSMTLTAKGKDSQRNKKKDDRGELSWWLRNPFRRNTKKPKEKSFAALQDPWRHFSLSEVRAATNNFDEDLVIGGPNYFKKLYKGYTADGILVFAVRKFIPHSPLEDYSHLLHWNILSSDLLTHNLNIDVLPLTAYQLPALLPFLPSR</sequence>
<reference evidence="1 2" key="1">
    <citation type="journal article" date="2021" name="Hortic Res">
        <title>High-quality reference genome and annotation aids understanding of berry development for evergreen blueberry (Vaccinium darrowii).</title>
        <authorList>
            <person name="Yu J."/>
            <person name="Hulse-Kemp A.M."/>
            <person name="Babiker E."/>
            <person name="Staton M."/>
        </authorList>
    </citation>
    <scope>NUCLEOTIDE SEQUENCE [LARGE SCALE GENOMIC DNA]</scope>
    <source>
        <strain evidence="2">cv. NJ 8807/NJ 8810</strain>
        <tissue evidence="1">Young leaf</tissue>
    </source>
</reference>
<keyword evidence="2" id="KW-1185">Reference proteome</keyword>
<name>A0ACB7Y383_9ERIC</name>